<feature type="compositionally biased region" description="Low complexity" evidence="1">
    <location>
        <begin position="32"/>
        <end position="45"/>
    </location>
</feature>
<feature type="compositionally biased region" description="Polar residues" evidence="1">
    <location>
        <begin position="1"/>
        <end position="12"/>
    </location>
</feature>
<reference evidence="3 4" key="1">
    <citation type="submission" date="2019-06" db="EMBL/GenBank/DDBJ databases">
        <authorList>
            <person name="De-Chao Zhang Q."/>
        </authorList>
    </citation>
    <scope>NUCLEOTIDE SEQUENCE [LARGE SCALE GENOMIC DNA]</scope>
    <source>
        <strain evidence="3 4">KN1116</strain>
    </source>
</reference>
<evidence type="ECO:0000256" key="2">
    <source>
        <dbReference type="SAM" id="Phobius"/>
    </source>
</evidence>
<feature type="transmembrane region" description="Helical" evidence="2">
    <location>
        <begin position="125"/>
        <end position="155"/>
    </location>
</feature>
<dbReference type="AlphaFoldDB" id="A0A9E5MK95"/>
<comment type="caution">
    <text evidence="3">The sequence shown here is derived from an EMBL/GenBank/DDBJ whole genome shotgun (WGS) entry which is preliminary data.</text>
</comment>
<feature type="region of interest" description="Disordered" evidence="1">
    <location>
        <begin position="1"/>
        <end position="49"/>
    </location>
</feature>
<keyword evidence="2" id="KW-0812">Transmembrane</keyword>
<feature type="transmembrane region" description="Helical" evidence="2">
    <location>
        <begin position="214"/>
        <end position="236"/>
    </location>
</feature>
<keyword evidence="2" id="KW-0472">Membrane</keyword>
<feature type="compositionally biased region" description="Low complexity" evidence="1">
    <location>
        <begin position="14"/>
        <end position="24"/>
    </location>
</feature>
<evidence type="ECO:0000313" key="4">
    <source>
        <dbReference type="Proteomes" id="UP000818266"/>
    </source>
</evidence>
<feature type="region of interest" description="Disordered" evidence="1">
    <location>
        <begin position="373"/>
        <end position="393"/>
    </location>
</feature>
<sequence>MTNDSPWQSPGWQPSGNGDSSDPGGAPGASPGGYAPAPGQPAAGWTPPPKPGLIPLRPLDFGTILGGTFQVLRRNPRPTFGAALLINALVVIVTFGLTFGVSFWAVDRELRASADDLDAVSAGTVGLIILSGIIAVAVSLVAQAVLQGVIVLEVSRATLGEKLTLRALLARGRGRWWALIGWTALLSLVLIVALTVLVLLIAGMAVAAGPAGPFLAVGLGILGGLGFAVLAAWLWIKFALVPTAIMLERLPLGAAIRRGWTLVIGHFWRTFGILLLVTVMVQIASGVVSFPFQLAAGFGGALVNPAGDPTGSIALIIGSNVLLIAITVVIGAIGSVLLSSATALLYIDIRMRKEGLDLDLQRVVEERAAGLDPHDPYEAAARPDAPYGTPGGA</sequence>
<feature type="transmembrane region" description="Helical" evidence="2">
    <location>
        <begin position="176"/>
        <end position="208"/>
    </location>
</feature>
<dbReference type="RefSeq" id="WP_152582415.1">
    <property type="nucleotide sequence ID" value="NZ_VIKT02000008.1"/>
</dbReference>
<protein>
    <recommendedName>
        <fullName evidence="5">Glycerophosphoryl diester phosphodiesterase membrane domain-containing protein</fullName>
    </recommendedName>
</protein>
<feature type="transmembrane region" description="Helical" evidence="2">
    <location>
        <begin position="313"/>
        <end position="346"/>
    </location>
</feature>
<gene>
    <name evidence="3" type="ORF">FK219_006335</name>
</gene>
<name>A0A9E5MK95_9MICO</name>
<feature type="transmembrane region" description="Helical" evidence="2">
    <location>
        <begin position="82"/>
        <end position="105"/>
    </location>
</feature>
<organism evidence="3 4">
    <name type="scientific">Microcella pacifica</name>
    <dbReference type="NCBI Taxonomy" id="2591847"/>
    <lineage>
        <taxon>Bacteria</taxon>
        <taxon>Bacillati</taxon>
        <taxon>Actinomycetota</taxon>
        <taxon>Actinomycetes</taxon>
        <taxon>Micrococcales</taxon>
        <taxon>Microbacteriaceae</taxon>
        <taxon>Microcella</taxon>
    </lineage>
</organism>
<evidence type="ECO:0000313" key="3">
    <source>
        <dbReference type="EMBL" id="NHF62854.1"/>
    </source>
</evidence>
<feature type="transmembrane region" description="Helical" evidence="2">
    <location>
        <begin position="267"/>
        <end position="293"/>
    </location>
</feature>
<keyword evidence="4" id="KW-1185">Reference proteome</keyword>
<dbReference type="Proteomes" id="UP000818266">
    <property type="component" value="Unassembled WGS sequence"/>
</dbReference>
<dbReference type="EMBL" id="VIKT02000008">
    <property type="protein sequence ID" value="NHF62854.1"/>
    <property type="molecule type" value="Genomic_DNA"/>
</dbReference>
<evidence type="ECO:0000256" key="1">
    <source>
        <dbReference type="SAM" id="MobiDB-lite"/>
    </source>
</evidence>
<proteinExistence type="predicted"/>
<accession>A0A9E5MK95</accession>
<reference evidence="3 4" key="2">
    <citation type="submission" date="2020-03" db="EMBL/GenBank/DDBJ databases">
        <title>Chryseoglobus sp. isolated from a deep-sea seamount.</title>
        <authorList>
            <person name="Zhang D.-C."/>
        </authorList>
    </citation>
    <scope>NUCLEOTIDE SEQUENCE [LARGE SCALE GENOMIC DNA]</scope>
    <source>
        <strain evidence="3 4">KN1116</strain>
    </source>
</reference>
<dbReference type="OrthoDB" id="121140at2"/>
<keyword evidence="2" id="KW-1133">Transmembrane helix</keyword>
<evidence type="ECO:0008006" key="5">
    <source>
        <dbReference type="Google" id="ProtNLM"/>
    </source>
</evidence>